<name>A0A454JIZ5_9NEIS</name>
<organism evidence="1 2">
    <name type="scientific">Aquitalea palustris</name>
    <dbReference type="NCBI Taxonomy" id="2480983"/>
    <lineage>
        <taxon>Bacteria</taxon>
        <taxon>Pseudomonadati</taxon>
        <taxon>Pseudomonadota</taxon>
        <taxon>Betaproteobacteria</taxon>
        <taxon>Neisseriales</taxon>
        <taxon>Chromobacteriaceae</taxon>
        <taxon>Aquitalea</taxon>
    </lineage>
</organism>
<protein>
    <submittedName>
        <fullName evidence="1">Uncharacterized protein</fullName>
    </submittedName>
</protein>
<reference evidence="1 2" key="1">
    <citation type="submission" date="2018-10" db="EMBL/GenBank/DDBJ databases">
        <title>Draft genome sequence of Aquitalea MWU14-2217 isolated from a wild cranberry bog in Provincetown, Massachusetts.</title>
        <authorList>
            <person name="Ebadzadsahrai G."/>
            <person name="Soby S."/>
        </authorList>
    </citation>
    <scope>NUCLEOTIDE SEQUENCE [LARGE SCALE GENOMIC DNA]</scope>
    <source>
        <strain evidence="1 2">MWU14-2217</strain>
    </source>
</reference>
<dbReference type="Proteomes" id="UP000274139">
    <property type="component" value="Unassembled WGS sequence"/>
</dbReference>
<dbReference type="AlphaFoldDB" id="A0A454JIZ5"/>
<sequence>MRQVDRHPGKAEIPAGELWLVVDSGVKKWACLSCPGGCGVQISLSLNPEHRPRWKVEQDFWRRPTISPSIHQQKMCRCHFWIRKGQIEWCKI</sequence>
<dbReference type="InterPro" id="IPR045384">
    <property type="entry name" value="DUF6527"/>
</dbReference>
<dbReference type="EMBL" id="RFAR01000036">
    <property type="protein sequence ID" value="RMC98566.1"/>
    <property type="molecule type" value="Genomic_DNA"/>
</dbReference>
<proteinExistence type="predicted"/>
<keyword evidence="2" id="KW-1185">Reference proteome</keyword>
<gene>
    <name evidence="1" type="ORF">EAY64_09275</name>
</gene>
<dbReference type="Pfam" id="PF20137">
    <property type="entry name" value="BubE"/>
    <property type="match status" value="1"/>
</dbReference>
<comment type="caution">
    <text evidence="1">The sequence shown here is derived from an EMBL/GenBank/DDBJ whole genome shotgun (WGS) entry which is preliminary data.</text>
</comment>
<evidence type="ECO:0000313" key="2">
    <source>
        <dbReference type="Proteomes" id="UP000274139"/>
    </source>
</evidence>
<evidence type="ECO:0000313" key="1">
    <source>
        <dbReference type="EMBL" id="RMC98566.1"/>
    </source>
</evidence>
<accession>A0A454JIZ5</accession>